<dbReference type="GeneID" id="136811621"/>
<feature type="signal peptide" evidence="1">
    <location>
        <begin position="1"/>
        <end position="20"/>
    </location>
</feature>
<evidence type="ECO:0000313" key="2">
    <source>
        <dbReference type="EnsemblMetazoa" id="CLYHEMP020915.2"/>
    </source>
</evidence>
<keyword evidence="3" id="KW-1185">Reference proteome</keyword>
<protein>
    <submittedName>
        <fullName evidence="2">Uncharacterized protein</fullName>
    </submittedName>
</protein>
<accession>A0A7M5XET5</accession>
<dbReference type="SUPFAM" id="SSF57501">
    <property type="entry name" value="Cystine-knot cytokines"/>
    <property type="match status" value="1"/>
</dbReference>
<evidence type="ECO:0000313" key="3">
    <source>
        <dbReference type="Proteomes" id="UP000594262"/>
    </source>
</evidence>
<proteinExistence type="predicted"/>
<evidence type="ECO:0000256" key="1">
    <source>
        <dbReference type="SAM" id="SignalP"/>
    </source>
</evidence>
<organism evidence="2 3">
    <name type="scientific">Clytia hemisphaerica</name>
    <dbReference type="NCBI Taxonomy" id="252671"/>
    <lineage>
        <taxon>Eukaryota</taxon>
        <taxon>Metazoa</taxon>
        <taxon>Cnidaria</taxon>
        <taxon>Hydrozoa</taxon>
        <taxon>Hydroidolina</taxon>
        <taxon>Leptothecata</taxon>
        <taxon>Obeliida</taxon>
        <taxon>Clytiidae</taxon>
        <taxon>Clytia</taxon>
    </lineage>
</organism>
<dbReference type="AlphaFoldDB" id="A0A7M5XET5"/>
<dbReference type="RefSeq" id="XP_066924346.1">
    <property type="nucleotide sequence ID" value="XM_067068245.1"/>
</dbReference>
<reference evidence="2" key="1">
    <citation type="submission" date="2021-01" db="UniProtKB">
        <authorList>
            <consortium name="EnsemblMetazoa"/>
        </authorList>
    </citation>
    <scope>IDENTIFICATION</scope>
</reference>
<dbReference type="OrthoDB" id="407922at2759"/>
<dbReference type="Proteomes" id="UP000594262">
    <property type="component" value="Unplaced"/>
</dbReference>
<dbReference type="InterPro" id="IPR029034">
    <property type="entry name" value="Cystine-knot_cytokine"/>
</dbReference>
<name>A0A7M5XET5_9CNID</name>
<keyword evidence="1" id="KW-0732">Signal</keyword>
<dbReference type="Gene3D" id="2.10.90.10">
    <property type="entry name" value="Cystine-knot cytokines"/>
    <property type="match status" value="1"/>
</dbReference>
<dbReference type="EnsemblMetazoa" id="CLYHEMT020915.2">
    <property type="protein sequence ID" value="CLYHEMP020915.2"/>
    <property type="gene ID" value="CLYHEMG020915"/>
</dbReference>
<sequence>MFVNIIKILLLCDICTLIYAAWRFDVHVDRLENDERADFDPKPSSLVQNRGVRTVSHLPNIYCAPRKTVVRVDVPLQHYSPMMVEVNRCAGVADNVNPQLKDCVKSSSEKIRFPVRSKLNPTYSSYKEVENHLSCKGRCKYDATQCKGASKWDEKQCKCICPSNQYCPPHYSWNPIKCACTCSRRCHKRQILDLEDCTCMCKAKFFKRCSKRGHGEPSPIDCQCMGKPLSRASCQPCRCRKSVPESFLLQYLFTKKKQ</sequence>
<feature type="chain" id="PRO_5029840669" evidence="1">
    <location>
        <begin position="21"/>
        <end position="258"/>
    </location>
</feature>